<evidence type="ECO:0008006" key="3">
    <source>
        <dbReference type="Google" id="ProtNLM"/>
    </source>
</evidence>
<protein>
    <recommendedName>
        <fullName evidence="3">Polyketide cyclase / dehydrase and lipid transport</fullName>
    </recommendedName>
</protein>
<dbReference type="Proteomes" id="UP000612855">
    <property type="component" value="Unassembled WGS sequence"/>
</dbReference>
<evidence type="ECO:0000313" key="2">
    <source>
        <dbReference type="Proteomes" id="UP000612855"/>
    </source>
</evidence>
<proteinExistence type="predicted"/>
<dbReference type="EMBL" id="BMFJ01000002">
    <property type="protein sequence ID" value="GGE40759.1"/>
    <property type="molecule type" value="Genomic_DNA"/>
</dbReference>
<keyword evidence="2" id="KW-1185">Reference proteome</keyword>
<dbReference type="RefSeq" id="WP_188478686.1">
    <property type="nucleotide sequence ID" value="NZ_BMFJ01000002.1"/>
</dbReference>
<dbReference type="AlphaFoldDB" id="A0A917ACF3"/>
<evidence type="ECO:0000313" key="1">
    <source>
        <dbReference type="EMBL" id="GGE40759.1"/>
    </source>
</evidence>
<reference evidence="2" key="1">
    <citation type="journal article" date="2019" name="Int. J. Syst. Evol. Microbiol.">
        <title>The Global Catalogue of Microorganisms (GCM) 10K type strain sequencing project: providing services to taxonomists for standard genome sequencing and annotation.</title>
        <authorList>
            <consortium name="The Broad Institute Genomics Platform"/>
            <consortium name="The Broad Institute Genome Sequencing Center for Infectious Disease"/>
            <person name="Wu L."/>
            <person name="Ma J."/>
        </authorList>
    </citation>
    <scope>NUCLEOTIDE SEQUENCE [LARGE SCALE GENOMIC DNA]</scope>
    <source>
        <strain evidence="2">CGMCC 1.12664</strain>
    </source>
</reference>
<name>A0A917ACF3_9RHOB</name>
<dbReference type="SUPFAM" id="SSF55961">
    <property type="entry name" value="Bet v1-like"/>
    <property type="match status" value="1"/>
</dbReference>
<accession>A0A917ACF3</accession>
<comment type="caution">
    <text evidence="1">The sequence shown here is derived from an EMBL/GenBank/DDBJ whole genome shotgun (WGS) entry which is preliminary data.</text>
</comment>
<organism evidence="1 2">
    <name type="scientific">Primorskyibacter flagellatus</name>
    <dbReference type="NCBI Taxonomy" id="1387277"/>
    <lineage>
        <taxon>Bacteria</taxon>
        <taxon>Pseudomonadati</taxon>
        <taxon>Pseudomonadota</taxon>
        <taxon>Alphaproteobacteria</taxon>
        <taxon>Rhodobacterales</taxon>
        <taxon>Roseobacteraceae</taxon>
        <taxon>Primorskyibacter</taxon>
    </lineage>
</organism>
<sequence>MAGTVRVASDYATSPDALWALTKDLDALVEMNARMVTMTGMPHGDMVPGQVIEAQVSLFGRLPPQPYRIDILTVDDASRTFTSAEHGSGVKSWNHTATVTETAQGARLTDVIEIDAGWKTPLVLFWANRLYRARHAPRLRLLDQRGQLR</sequence>
<gene>
    <name evidence="1" type="ORF">GCM10011360_30390</name>
</gene>